<dbReference type="Proteomes" id="UP000014227">
    <property type="component" value="Chromosome I"/>
</dbReference>
<dbReference type="Gene3D" id="3.30.700.10">
    <property type="entry name" value="Glycoprotein, Type 4 Pilin"/>
    <property type="match status" value="1"/>
</dbReference>
<evidence type="ECO:0000259" key="2">
    <source>
        <dbReference type="Pfam" id="PF07596"/>
    </source>
</evidence>
<dbReference type="RefSeq" id="WP_016482473.1">
    <property type="nucleotide sequence ID" value="NC_021487.1"/>
</dbReference>
<feature type="domain" description="DUF1559" evidence="2">
    <location>
        <begin position="35"/>
        <end position="65"/>
    </location>
</feature>
<dbReference type="Pfam" id="PF07963">
    <property type="entry name" value="N_methyl"/>
    <property type="match status" value="1"/>
</dbReference>
<evidence type="ECO:0000313" key="4">
    <source>
        <dbReference type="Proteomes" id="UP000014227"/>
    </source>
</evidence>
<organism evidence="3 4">
    <name type="scientific">Chthonomonas calidirosea (strain DSM 23976 / ICMP 18418 / T49)</name>
    <dbReference type="NCBI Taxonomy" id="1303518"/>
    <lineage>
        <taxon>Bacteria</taxon>
        <taxon>Bacillati</taxon>
        <taxon>Armatimonadota</taxon>
        <taxon>Chthonomonadia</taxon>
        <taxon>Chthonomonadales</taxon>
        <taxon>Chthonomonadaceae</taxon>
        <taxon>Chthonomonas</taxon>
    </lineage>
</organism>
<dbReference type="eggNOG" id="COG2165">
    <property type="taxonomic scope" value="Bacteria"/>
</dbReference>
<dbReference type="InterPro" id="IPR045584">
    <property type="entry name" value="Pilin-like"/>
</dbReference>
<dbReference type="EMBL" id="HF951689">
    <property type="protein sequence ID" value="CCW34926.1"/>
    <property type="molecule type" value="Genomic_DNA"/>
</dbReference>
<dbReference type="NCBIfam" id="TIGR02532">
    <property type="entry name" value="IV_pilin_GFxxxE"/>
    <property type="match status" value="1"/>
</dbReference>
<protein>
    <submittedName>
        <fullName evidence="3">Prepilin-type N-terminal cleavage/methylation domain</fullName>
    </submittedName>
</protein>
<dbReference type="InterPro" id="IPR012902">
    <property type="entry name" value="N_methyl_site"/>
</dbReference>
<gene>
    <name evidence="3" type="ORF">CCALI_01104</name>
</gene>
<accession>S0EXA5</accession>
<dbReference type="PATRIC" id="fig|1303518.3.peg.1127"/>
<sequence length="316" mass="34456">MKTKLSRMGFTLIELLVVIAIIAILAAILFPVFAQAREKARQITCLSNMKQITLGILQYEEDYDETMVPAHNCDLSLTSRVSFFCGGSIAARLDWPQTIEPYVKSPLNRGNSVFYCPDLEADFYHQWSANPTNTSDQWSSYFVTYAMNLDYLQPDPGCDPHQVLPTASQVWGFPVNIARIEEPANTVLITDAKPDVILSGPATGAFYPSDLVDSPADYGANSLACGLDAWGACDFGDGEACGLGGPNGAQITDTNMFDPRHSQGGNVAFCDGHTKWLTPGALAAGTNWYRGIPDGNVQITDLSQYLWSLNKEGTDM</sequence>
<dbReference type="AlphaFoldDB" id="S0EXA5"/>
<reference evidence="4" key="1">
    <citation type="submission" date="2013-03" db="EMBL/GenBank/DDBJ databases">
        <title>Genome sequence of Chthonomonas calidirosea, the first sequenced genome from the Armatimonadetes phylum (formally candidate division OP10).</title>
        <authorList>
            <person name="Lee K.C.Y."/>
            <person name="Morgan X.C."/>
            <person name="Dunfield P.F."/>
            <person name="Tamas I."/>
            <person name="Houghton K.M."/>
            <person name="Vyssotski M."/>
            <person name="Ryan J.L.J."/>
            <person name="Lagutin K."/>
            <person name="McDonald I.R."/>
            <person name="Stott M.B."/>
        </authorList>
    </citation>
    <scope>NUCLEOTIDE SEQUENCE [LARGE SCALE GENOMIC DNA]</scope>
    <source>
        <strain evidence="4">DSM 23976 / ICMP 18418 / T49</strain>
    </source>
</reference>
<keyword evidence="1" id="KW-1133">Transmembrane helix</keyword>
<feature type="transmembrane region" description="Helical" evidence="1">
    <location>
        <begin position="12"/>
        <end position="34"/>
    </location>
</feature>
<evidence type="ECO:0000313" key="3">
    <source>
        <dbReference type="EMBL" id="CCW34926.1"/>
    </source>
</evidence>
<dbReference type="HOGENOM" id="CLU_041661_1_1_0"/>
<proteinExistence type="predicted"/>
<dbReference type="Pfam" id="PF07596">
    <property type="entry name" value="SBP_bac_10"/>
    <property type="match status" value="1"/>
</dbReference>
<evidence type="ECO:0000256" key="1">
    <source>
        <dbReference type="SAM" id="Phobius"/>
    </source>
</evidence>
<dbReference type="PANTHER" id="PTHR30093">
    <property type="entry name" value="GENERAL SECRETION PATHWAY PROTEIN G"/>
    <property type="match status" value="1"/>
</dbReference>
<dbReference type="NCBIfam" id="TIGR04294">
    <property type="entry name" value="pre_pil_HX9DG"/>
    <property type="match status" value="1"/>
</dbReference>
<dbReference type="InParanoid" id="S0EXA5"/>
<keyword evidence="4" id="KW-1185">Reference proteome</keyword>
<keyword evidence="1" id="KW-0812">Transmembrane</keyword>
<name>S0EXA5_CHTCT</name>
<dbReference type="InterPro" id="IPR011453">
    <property type="entry name" value="DUF1559"/>
</dbReference>
<dbReference type="KEGG" id="ccz:CCALI_01104"/>
<keyword evidence="1" id="KW-0472">Membrane</keyword>
<dbReference type="SUPFAM" id="SSF54523">
    <property type="entry name" value="Pili subunits"/>
    <property type="match status" value="1"/>
</dbReference>
<dbReference type="InterPro" id="IPR027558">
    <property type="entry name" value="Pre_pil_HX9DG_C"/>
</dbReference>
<dbReference type="STRING" id="454171.CP488_00052"/>